<reference evidence="5" key="1">
    <citation type="submission" date="2011-07" db="EMBL/GenBank/DDBJ databases">
        <title>The Genome Sequence of Exophiala (Wangiella) dermatitidis NIH/UT8656.</title>
        <authorList>
            <consortium name="The Broad Institute Genome Sequencing Platform"/>
            <person name="Cuomo C."/>
            <person name="Wang Z."/>
            <person name="Hunicke-Smith S."/>
            <person name="Szanislo P.J."/>
            <person name="Earl A."/>
            <person name="Young S.K."/>
            <person name="Zeng Q."/>
            <person name="Gargeya S."/>
            <person name="Fitzgerald M."/>
            <person name="Haas B."/>
            <person name="Abouelleil A."/>
            <person name="Alvarado L."/>
            <person name="Arachchi H.M."/>
            <person name="Berlin A."/>
            <person name="Brown A."/>
            <person name="Chapman S.B."/>
            <person name="Chen Z."/>
            <person name="Dunbar C."/>
            <person name="Freedman E."/>
            <person name="Gearin G."/>
            <person name="Gellesch M."/>
            <person name="Goldberg J."/>
            <person name="Griggs A."/>
            <person name="Gujja S."/>
            <person name="Heiman D."/>
            <person name="Howarth C."/>
            <person name="Larson L."/>
            <person name="Lui A."/>
            <person name="MacDonald P.J.P."/>
            <person name="Montmayeur A."/>
            <person name="Murphy C."/>
            <person name="Neiman D."/>
            <person name="Pearson M."/>
            <person name="Priest M."/>
            <person name="Roberts A."/>
            <person name="Saif S."/>
            <person name="Shea T."/>
            <person name="Shenoy N."/>
            <person name="Sisk P."/>
            <person name="Stolte C."/>
            <person name="Sykes S."/>
            <person name="Wortman J."/>
            <person name="Nusbaum C."/>
            <person name="Birren B."/>
        </authorList>
    </citation>
    <scope>NUCLEOTIDE SEQUENCE</scope>
    <source>
        <strain evidence="5">NIH/UT8656</strain>
    </source>
</reference>
<dbReference type="RefSeq" id="XP_009161275.1">
    <property type="nucleotide sequence ID" value="XM_009163027.1"/>
</dbReference>
<name>H6CA03_EXODN</name>
<evidence type="ECO:0000259" key="4">
    <source>
        <dbReference type="PROSITE" id="PS51180"/>
    </source>
</evidence>
<organism evidence="5 6">
    <name type="scientific">Exophiala dermatitidis (strain ATCC 34100 / CBS 525.76 / NIH/UT8656)</name>
    <name type="common">Black yeast</name>
    <name type="synonym">Wangiella dermatitidis</name>
    <dbReference type="NCBI Taxonomy" id="858893"/>
    <lineage>
        <taxon>Eukaryota</taxon>
        <taxon>Fungi</taxon>
        <taxon>Dikarya</taxon>
        <taxon>Ascomycota</taxon>
        <taxon>Pezizomycotina</taxon>
        <taxon>Eurotiomycetes</taxon>
        <taxon>Chaetothyriomycetidae</taxon>
        <taxon>Chaetothyriales</taxon>
        <taxon>Herpotrichiellaceae</taxon>
        <taxon>Exophiala</taxon>
    </lineage>
</organism>
<dbReference type="GO" id="GO:0005886">
    <property type="term" value="C:plasma membrane"/>
    <property type="evidence" value="ECO:0007669"/>
    <property type="project" value="TreeGrafter"/>
</dbReference>
<gene>
    <name evidence="5" type="ORF">HMPREF1120_08758</name>
</gene>
<dbReference type="OMA" id="PNDKEWM"/>
<dbReference type="InterPro" id="IPR004328">
    <property type="entry name" value="BRO1_dom"/>
</dbReference>
<accession>H6CA03</accession>
<dbReference type="eggNOG" id="ENOG502QWTM">
    <property type="taxonomic scope" value="Eukaryota"/>
</dbReference>
<dbReference type="STRING" id="858893.H6CA03"/>
<sequence>MIFTRLSSANLVATLTPRQQPLDLPYCIYINIPNTSLSRSSPVVKGHPQRGGADTQMPFPFVLSTTSRASFTDSLSSTTHPSLPSTASSRRSVLRAALKSHKRLSPSDQATNLPAVVTAIQDYLRYLLTLDLALCGKPVSGEDVDATLIREPQFAWRPTLGAGGIPGRENERIKGQGIDYEIFFVHHTLALVQNLLARQSLLGLYASTSPTTEQRTAAIQAATKYLKVAHSLHSYLLLRAKSSTDGPLHFPPSAVDVSLEVQSALQHLTHAEFNLLCVLKDDPYPALLIQSRNKDDRDWMIRPPTIPKVRAQVLTRLCIGAAEHASLATVALKSDSYKVSKDLLEYCEGIRRASRAKACRFQALDEDMAGSTGKAIAWLRAARNGLGLEVGKDGAAKSSGLGKLKASWTERREDKKIEKGSASWGMDGGKLEEARIVEYLDQKMNKENDTMNIQLVPEWKPLLATLPSGMNMPIDEKWKPTVLEEDELAAMRAPPEHYDMADGGSSEDEDGSPKQPVGAFPGTHGDYGGNVTTTYY</sequence>
<keyword evidence="6" id="KW-1185">Reference proteome</keyword>
<dbReference type="EMBL" id="JH226136">
    <property type="protein sequence ID" value="EHY60814.1"/>
    <property type="molecule type" value="Genomic_DNA"/>
</dbReference>
<dbReference type="PROSITE" id="PS51180">
    <property type="entry name" value="BRO1"/>
    <property type="match status" value="1"/>
</dbReference>
<dbReference type="PANTHER" id="PTHR40463">
    <property type="entry name" value="PH-RESPONSE REGULATOR PROTEIN PALC"/>
    <property type="match status" value="1"/>
</dbReference>
<dbReference type="InterPro" id="IPR037505">
    <property type="entry name" value="pH-resp_palC"/>
</dbReference>
<evidence type="ECO:0000256" key="2">
    <source>
        <dbReference type="ARBA" id="ARBA00022193"/>
    </source>
</evidence>
<proteinExistence type="inferred from homology"/>
<evidence type="ECO:0000313" key="6">
    <source>
        <dbReference type="Proteomes" id="UP000007304"/>
    </source>
</evidence>
<dbReference type="PANTHER" id="PTHR40463:SF1">
    <property type="entry name" value="PH-RESPONSE REGULATOR PROTEIN PALC"/>
    <property type="match status" value="1"/>
</dbReference>
<feature type="region of interest" description="Disordered" evidence="3">
    <location>
        <begin position="496"/>
        <end position="536"/>
    </location>
</feature>
<dbReference type="InterPro" id="IPR038499">
    <property type="entry name" value="BRO1_sf"/>
</dbReference>
<dbReference type="Gene3D" id="1.25.40.280">
    <property type="entry name" value="alix/aip1 like domains"/>
    <property type="match status" value="1"/>
</dbReference>
<evidence type="ECO:0000256" key="3">
    <source>
        <dbReference type="SAM" id="MobiDB-lite"/>
    </source>
</evidence>
<evidence type="ECO:0000313" key="5">
    <source>
        <dbReference type="EMBL" id="EHY60814.1"/>
    </source>
</evidence>
<dbReference type="Proteomes" id="UP000007304">
    <property type="component" value="Unassembled WGS sequence"/>
</dbReference>
<dbReference type="VEuPathDB" id="FungiDB:HMPREF1120_08758"/>
<dbReference type="AlphaFoldDB" id="H6CA03"/>
<evidence type="ECO:0000256" key="1">
    <source>
        <dbReference type="ARBA" id="ARBA00010997"/>
    </source>
</evidence>
<comment type="similarity">
    <text evidence="1">Belongs to the palC family.</text>
</comment>
<dbReference type="GO" id="GO:0071467">
    <property type="term" value="P:cellular response to pH"/>
    <property type="evidence" value="ECO:0007669"/>
    <property type="project" value="InterPro"/>
</dbReference>
<dbReference type="GeneID" id="20313397"/>
<protein>
    <recommendedName>
        <fullName evidence="2">pH-response regulator protein palC</fullName>
    </recommendedName>
</protein>
<dbReference type="InParanoid" id="H6CA03"/>
<dbReference type="HOGENOM" id="CLU_023703_0_0_1"/>
<dbReference type="SMART" id="SM01041">
    <property type="entry name" value="BRO1"/>
    <property type="match status" value="1"/>
</dbReference>
<dbReference type="OrthoDB" id="10266451at2759"/>
<feature type="domain" description="BRO1" evidence="4">
    <location>
        <begin position="55"/>
        <end position="536"/>
    </location>
</feature>